<dbReference type="Gene3D" id="3.40.50.2000">
    <property type="entry name" value="Glycogen Phosphorylase B"/>
    <property type="match status" value="2"/>
</dbReference>
<dbReference type="SUPFAM" id="SSF53756">
    <property type="entry name" value="UDP-Glycosyltransferase/glycogen phosphorylase"/>
    <property type="match status" value="1"/>
</dbReference>
<dbReference type="STRING" id="663278.Ethha_1608"/>
<dbReference type="Proteomes" id="UP000001551">
    <property type="component" value="Chromosome"/>
</dbReference>
<evidence type="ECO:0000259" key="5">
    <source>
        <dbReference type="Pfam" id="PF02350"/>
    </source>
</evidence>
<evidence type="ECO:0000256" key="3">
    <source>
        <dbReference type="ARBA" id="ARBA00038858"/>
    </source>
</evidence>
<gene>
    <name evidence="6" type="ordered locus">Ethha_1608</name>
</gene>
<dbReference type="PANTHER" id="PTHR43174">
    <property type="entry name" value="UDP-N-ACETYLGLUCOSAMINE 2-EPIMERASE"/>
    <property type="match status" value="1"/>
</dbReference>
<dbReference type="PANTHER" id="PTHR43174:SF2">
    <property type="entry name" value="UDP-N-ACETYLGLUCOSAMINE 2-EPIMERASE"/>
    <property type="match status" value="1"/>
</dbReference>
<name>E6U8Q8_ETHHY</name>
<dbReference type="GO" id="GO:0008761">
    <property type="term" value="F:UDP-N-acetylglucosamine 2-epimerase activity"/>
    <property type="evidence" value="ECO:0007669"/>
    <property type="project" value="UniProtKB-EC"/>
</dbReference>
<dbReference type="HOGENOM" id="CLU_041674_1_0_9"/>
<keyword evidence="1 4" id="KW-0413">Isomerase</keyword>
<evidence type="ECO:0000256" key="2">
    <source>
        <dbReference type="ARBA" id="ARBA00038209"/>
    </source>
</evidence>
<dbReference type="eggNOG" id="COG0381">
    <property type="taxonomic scope" value="Bacteria"/>
</dbReference>
<dbReference type="RefSeq" id="WP_013485498.1">
    <property type="nucleotide sequence ID" value="NC_014828.1"/>
</dbReference>
<dbReference type="EMBL" id="CP002400">
    <property type="protein sequence ID" value="ADU27143.1"/>
    <property type="molecule type" value="Genomic_DNA"/>
</dbReference>
<dbReference type="KEGG" id="eha:Ethha_1608"/>
<evidence type="ECO:0000313" key="6">
    <source>
        <dbReference type="EMBL" id="ADU27143.1"/>
    </source>
</evidence>
<organism evidence="6 7">
    <name type="scientific">Ethanoligenens harbinense (strain DSM 18485 / JCM 12961 / CGMCC 1.5033 / YUAN-3)</name>
    <dbReference type="NCBI Taxonomy" id="663278"/>
    <lineage>
        <taxon>Bacteria</taxon>
        <taxon>Bacillati</taxon>
        <taxon>Bacillota</taxon>
        <taxon>Clostridia</taxon>
        <taxon>Eubacteriales</taxon>
        <taxon>Oscillospiraceae</taxon>
        <taxon>Ethanoligenens</taxon>
    </lineage>
</organism>
<feature type="domain" description="UDP-N-acetylglucosamine 2-epimerase" evidence="5">
    <location>
        <begin position="33"/>
        <end position="374"/>
    </location>
</feature>
<comment type="similarity">
    <text evidence="2 4">Belongs to the UDP-N-acetylglucosamine 2-epimerase family.</text>
</comment>
<dbReference type="NCBIfam" id="TIGR00236">
    <property type="entry name" value="wecB"/>
    <property type="match status" value="1"/>
</dbReference>
<dbReference type="EC" id="5.1.3.14" evidence="3"/>
<dbReference type="AlphaFoldDB" id="E6U8Q8"/>
<evidence type="ECO:0000313" key="7">
    <source>
        <dbReference type="Proteomes" id="UP000001551"/>
    </source>
</evidence>
<keyword evidence="7" id="KW-1185">Reference proteome</keyword>
<sequence>MTFEKKKSGEKIRVLFIFGTRPEAVKMAPLYLALREDARFEPLLCVTAQHRQMLDTVLEIFGISPDYDLDIMKAAQTLSYITTAVLTGVETVLKTCRPDIVLVHGDTTTTFASALSAFYQQVPVGHVEAGLRSFDMSSPFPEELNRRLVAPMASVHFSPTPANRENLLAERIAAPIFVTGNTAIDALSYTVRNDYAFKTSAVRGLFPTDRCILLLTAHRRENLGTPMRQIFAAVRQVAEEFPDVQVVYPVHLNPAVREPAHEMLDGLQNVLLCDPLDVDDMHNLMERAYLVLTDSGGLQEEAPALGRPVLVLRTETERPEAVRAGTVKMAGVETERIYALTKELLTDAPAYAGMARAVNPYGDGHACARIRQALLYLFGCGEKPVDFQPEP</sequence>
<dbReference type="CDD" id="cd03786">
    <property type="entry name" value="GTB_UDP-GlcNAc_2-Epimerase"/>
    <property type="match status" value="1"/>
</dbReference>
<dbReference type="InterPro" id="IPR029767">
    <property type="entry name" value="WecB-like"/>
</dbReference>
<dbReference type="Pfam" id="PF02350">
    <property type="entry name" value="Epimerase_2"/>
    <property type="match status" value="1"/>
</dbReference>
<accession>E6U8Q8</accession>
<protein>
    <recommendedName>
        <fullName evidence="3">UDP-N-acetylglucosamine 2-epimerase (non-hydrolyzing)</fullName>
        <ecNumber evidence="3">5.1.3.14</ecNumber>
    </recommendedName>
</protein>
<dbReference type="InterPro" id="IPR003331">
    <property type="entry name" value="UDP_GlcNAc_Epimerase_2_dom"/>
</dbReference>
<evidence type="ECO:0000256" key="4">
    <source>
        <dbReference type="RuleBase" id="RU003513"/>
    </source>
</evidence>
<proteinExistence type="inferred from homology"/>
<reference evidence="6 7" key="1">
    <citation type="submission" date="2010-12" db="EMBL/GenBank/DDBJ databases">
        <title>Complete sequence of Ethanoligenens harbinense YUAN-3.</title>
        <authorList>
            <person name="Lucas S."/>
            <person name="Copeland A."/>
            <person name="Lapidus A."/>
            <person name="Cheng J.-F."/>
            <person name="Bruce D."/>
            <person name="Goodwin L."/>
            <person name="Pitluck S."/>
            <person name="Chertkov O."/>
            <person name="Misra M."/>
            <person name="Detter J.C."/>
            <person name="Han C."/>
            <person name="Tapia R."/>
            <person name="Land M."/>
            <person name="Hauser L."/>
            <person name="Jeffries C."/>
            <person name="Kyrpides N."/>
            <person name="Ivanova N."/>
            <person name="Mikhailova N."/>
            <person name="Wang A."/>
            <person name="Mouttaki H."/>
            <person name="He Z."/>
            <person name="Zhou J."/>
            <person name="Hemme C.L."/>
            <person name="Woyke T."/>
        </authorList>
    </citation>
    <scope>NUCLEOTIDE SEQUENCE [LARGE SCALE GENOMIC DNA]</scope>
    <source>
        <strain evidence="7">DSM 18485 / JCM 12961 / CGMCC 1.5033 / YUAN-3</strain>
    </source>
</reference>
<evidence type="ECO:0000256" key="1">
    <source>
        <dbReference type="ARBA" id="ARBA00023235"/>
    </source>
</evidence>